<reference evidence="6 7" key="1">
    <citation type="journal article" date="2014" name="Genome Announc.">
        <title>Draft genome sequence of the pathogenic fungus Scedosporium apiospermum.</title>
        <authorList>
            <person name="Vandeputte P."/>
            <person name="Ghamrawi S."/>
            <person name="Rechenmann M."/>
            <person name="Iltis A."/>
            <person name="Giraud S."/>
            <person name="Fleury M."/>
            <person name="Thornton C."/>
            <person name="Delhaes L."/>
            <person name="Meyer W."/>
            <person name="Papon N."/>
            <person name="Bouchara J.P."/>
        </authorList>
    </citation>
    <scope>NUCLEOTIDE SEQUENCE [LARGE SCALE GENOMIC DNA]</scope>
    <source>
        <strain evidence="6 7">IHEM 14462</strain>
    </source>
</reference>
<proteinExistence type="inferred from homology"/>
<gene>
    <name evidence="6" type="ORF">SAPIO_CDS5563</name>
</gene>
<dbReference type="GO" id="GO:0031267">
    <property type="term" value="F:small GTPase binding"/>
    <property type="evidence" value="ECO:0007669"/>
    <property type="project" value="InterPro"/>
</dbReference>
<dbReference type="EMBL" id="JOWA01000099">
    <property type="protein sequence ID" value="KEZ42383.1"/>
    <property type="molecule type" value="Genomic_DNA"/>
</dbReference>
<dbReference type="RefSeq" id="XP_016642182.1">
    <property type="nucleotide sequence ID" value="XM_016787867.1"/>
</dbReference>
<comment type="caution">
    <text evidence="6">The sequence shown here is derived from an EMBL/GenBank/DDBJ whole genome shotgun (WGS) entry which is preliminary data.</text>
</comment>
<evidence type="ECO:0000256" key="4">
    <source>
        <dbReference type="ARBA" id="ARBA00023242"/>
    </source>
</evidence>
<protein>
    <submittedName>
        <fullName evidence="6">Putative Importin 11</fullName>
    </submittedName>
</protein>
<keyword evidence="7" id="KW-1185">Reference proteome</keyword>
<feature type="domain" description="Importin N-terminal" evidence="5">
    <location>
        <begin position="39"/>
        <end position="94"/>
    </location>
</feature>
<dbReference type="Proteomes" id="UP000028545">
    <property type="component" value="Unassembled WGS sequence"/>
</dbReference>
<keyword evidence="3" id="KW-0813">Transport</keyword>
<accession>A0A084G4X1</accession>
<evidence type="ECO:0000313" key="6">
    <source>
        <dbReference type="EMBL" id="KEZ42383.1"/>
    </source>
</evidence>
<dbReference type="FunFam" id="1.25.10.10:FF:000362">
    <property type="entry name" value="Importin 11, putative"/>
    <property type="match status" value="1"/>
</dbReference>
<evidence type="ECO:0000256" key="3">
    <source>
        <dbReference type="ARBA" id="ARBA00022448"/>
    </source>
</evidence>
<dbReference type="PANTHER" id="PTHR10997">
    <property type="entry name" value="IMPORTIN-7, 8, 11"/>
    <property type="match status" value="1"/>
</dbReference>
<name>A0A084G4X1_PSEDA</name>
<evidence type="ECO:0000313" key="7">
    <source>
        <dbReference type="Proteomes" id="UP000028545"/>
    </source>
</evidence>
<dbReference type="Pfam" id="PF25758">
    <property type="entry name" value="TPR_IPO11"/>
    <property type="match status" value="1"/>
</dbReference>
<dbReference type="InterPro" id="IPR001494">
    <property type="entry name" value="Importin-beta_N"/>
</dbReference>
<dbReference type="InterPro" id="IPR016024">
    <property type="entry name" value="ARM-type_fold"/>
</dbReference>
<dbReference type="OrthoDB" id="361693at2759"/>
<dbReference type="PROSITE" id="PS50166">
    <property type="entry name" value="IMPORTIN_B_NT"/>
    <property type="match status" value="1"/>
</dbReference>
<dbReference type="OMA" id="SFHYVFH"/>
<dbReference type="HOGENOM" id="CLU_003886_1_0_1"/>
<dbReference type="SMART" id="SM00913">
    <property type="entry name" value="IBN_N"/>
    <property type="match status" value="1"/>
</dbReference>
<dbReference type="VEuPathDB" id="FungiDB:SAPIO_CDS5563"/>
<dbReference type="PANTHER" id="PTHR10997:SF7">
    <property type="entry name" value="IMPORTIN-11"/>
    <property type="match status" value="1"/>
</dbReference>
<dbReference type="GO" id="GO:0005635">
    <property type="term" value="C:nuclear envelope"/>
    <property type="evidence" value="ECO:0007669"/>
    <property type="project" value="TreeGrafter"/>
</dbReference>
<evidence type="ECO:0000256" key="2">
    <source>
        <dbReference type="ARBA" id="ARBA00007991"/>
    </source>
</evidence>
<dbReference type="Pfam" id="PF03810">
    <property type="entry name" value="IBN_N"/>
    <property type="match status" value="1"/>
</dbReference>
<dbReference type="SUPFAM" id="SSF48371">
    <property type="entry name" value="ARM repeat"/>
    <property type="match status" value="1"/>
</dbReference>
<keyword evidence="4" id="KW-0539">Nucleus</keyword>
<dbReference type="InterPro" id="IPR011989">
    <property type="entry name" value="ARM-like"/>
</dbReference>
<comment type="subcellular location">
    <subcellularLocation>
        <location evidence="1">Nucleus</location>
    </subcellularLocation>
</comment>
<evidence type="ECO:0000256" key="1">
    <source>
        <dbReference type="ARBA" id="ARBA00004123"/>
    </source>
</evidence>
<dbReference type="AlphaFoldDB" id="A0A084G4X1"/>
<dbReference type="KEGG" id="sapo:SAPIO_CDS5563"/>
<dbReference type="Gene3D" id="1.25.10.10">
    <property type="entry name" value="Leucine-rich Repeat Variant"/>
    <property type="match status" value="1"/>
</dbReference>
<comment type="similarity">
    <text evidence="2">Belongs to the importin beta family.</text>
</comment>
<dbReference type="InterPro" id="IPR058669">
    <property type="entry name" value="TPR_IPO7/11-like"/>
</dbReference>
<dbReference type="GO" id="GO:0006606">
    <property type="term" value="P:protein import into nucleus"/>
    <property type="evidence" value="ECO:0007669"/>
    <property type="project" value="TreeGrafter"/>
</dbReference>
<dbReference type="GO" id="GO:0005829">
    <property type="term" value="C:cytosol"/>
    <property type="evidence" value="ECO:0007669"/>
    <property type="project" value="TreeGrafter"/>
</dbReference>
<dbReference type="GeneID" id="27724635"/>
<sequence>MSFAIEAPGEAQPLTPDELYVALRDAASSSTPAPRRQASVFLNKSLPIEVRLLAIIQLKNGIDRYWRLFSHVKGGLTDDEKAVIRSRLFQGTVDEENKALGLHNALAVAKVVRIDYQKQWPEALPSLIALLRTHKHGDQHKVHGSLQLVLRVVKEMATARLRTSQTALQGITPELAHILGEMYTERAAAWVDSLSKGVVDAEATELAMHNSLFCVRILRRLFTSGYESPYKDETVSNFWSITQTHFSHFFGYIGQETIPATYRNLIGKHLLQFSKLHVKMAETHPASFTALPNSLPLIHAYWNLVTKFAEVFDKSAGISQTTTQGGQTKYEEEGPLLERLTLMALTLLRTCARIAHRPFQSFKYRTDEEKKDREKAVQLIKTQWLTNEFVTQITNVLITRLFLFRKSDLDAWEQDPEEWEQREQGEGNAYEFEVRPCAEKLFLDFLTSYKDLLIPPLLGYFNASTDTGADLTTKEAVYTAMGLAAAHLATYFQSKLSESGGQGVQNIDFDSFLETTLVRDAQEQGPLAKVLRRRIAILLSQWITVESTERNRPIIYQLFTHFMNPNDECNDMVVRITAARQLRWVVDEMDFDVEKFLPFATDVMTQLAELVTTIDVDESKLAILETMRLLVTRMESHAAHFGDFLMSALPQIWEASGTEEFMIKQAVIAIFSALVMSMGPGSQRYQHHMLPLIAESASPGSGLHGHLIDESLDLWNSVVMQSNPPLSAELVNIYELAIPLLEYETETASASLNLIESYILMAPQAILEDRFRRPTLAGLGELLKSHSRDRVRQATECIEYIIRSATEFGGVSGVTVVLQDLIEIGLLRSILESLHDAWEAHQTTGPNRRVSKLNTVTEGDYFAILSRLALAEPNAFAQMLGSFGPFEAVWNWLIGEWFSHLAAMDFAARQKLYLLGLTRFLELGEPVQTLVLNKLQDYLTMWTNIISDIQDGDVTDTLICTELPPEEWHCPKNTRENELMLKDPVYSVHAFEFVKARIGDLVQRVGGEQKFQEEWAVNVDKDVLDKFQQLTQLMASQGK</sequence>
<organism evidence="6 7">
    <name type="scientific">Pseudallescheria apiosperma</name>
    <name type="common">Scedosporium apiospermum</name>
    <dbReference type="NCBI Taxonomy" id="563466"/>
    <lineage>
        <taxon>Eukaryota</taxon>
        <taxon>Fungi</taxon>
        <taxon>Dikarya</taxon>
        <taxon>Ascomycota</taxon>
        <taxon>Pezizomycotina</taxon>
        <taxon>Sordariomycetes</taxon>
        <taxon>Hypocreomycetidae</taxon>
        <taxon>Microascales</taxon>
        <taxon>Microascaceae</taxon>
        <taxon>Scedosporium</taxon>
    </lineage>
</organism>
<evidence type="ECO:0000259" key="5">
    <source>
        <dbReference type="PROSITE" id="PS50166"/>
    </source>
</evidence>